<keyword evidence="3" id="KW-0479">Metal-binding</keyword>
<keyword evidence="3" id="KW-0862">Zinc</keyword>
<comment type="caution">
    <text evidence="5">The sequence shown here is derived from an EMBL/GenBank/DDBJ whole genome shotgun (WGS) entry which is preliminary data.</text>
</comment>
<accession>A0ABX1TM47</accession>
<evidence type="ECO:0000256" key="3">
    <source>
        <dbReference type="PROSITE-ProRule" id="PRU00236"/>
    </source>
</evidence>
<keyword evidence="1" id="KW-0808">Transferase</keyword>
<organism evidence="5 6">
    <name type="scientific">Candidatus Competibacter phosphatis</name>
    <dbReference type="NCBI Taxonomy" id="221280"/>
    <lineage>
        <taxon>Bacteria</taxon>
        <taxon>Pseudomonadati</taxon>
        <taxon>Pseudomonadota</taxon>
        <taxon>Gammaproteobacteria</taxon>
        <taxon>Candidatus Competibacteraceae</taxon>
        <taxon>Candidatus Competibacter</taxon>
    </lineage>
</organism>
<dbReference type="PROSITE" id="PS50305">
    <property type="entry name" value="SIRTUIN"/>
    <property type="match status" value="1"/>
</dbReference>
<feature type="binding site" evidence="3">
    <location>
        <position position="137"/>
    </location>
    <ligand>
        <name>Zn(2+)</name>
        <dbReference type="ChEBI" id="CHEBI:29105"/>
    </ligand>
</feature>
<dbReference type="Gene3D" id="3.40.50.1220">
    <property type="entry name" value="TPP-binding domain"/>
    <property type="match status" value="1"/>
</dbReference>
<dbReference type="InterPro" id="IPR026590">
    <property type="entry name" value="Ssirtuin_cat_dom"/>
</dbReference>
<dbReference type="Proteomes" id="UP000760480">
    <property type="component" value="Unassembled WGS sequence"/>
</dbReference>
<feature type="domain" description="Deacetylase sirtuin-type" evidence="4">
    <location>
        <begin position="1"/>
        <end position="291"/>
    </location>
</feature>
<dbReference type="PANTHER" id="PTHR11085:SF10">
    <property type="entry name" value="NAD-DEPENDENT PROTEIN DEACYLASE SIRTUIN-5, MITOCHONDRIAL-RELATED"/>
    <property type="match status" value="1"/>
</dbReference>
<dbReference type="EMBL" id="SPMZ01000050">
    <property type="protein sequence ID" value="NMQ20487.1"/>
    <property type="molecule type" value="Genomic_DNA"/>
</dbReference>
<dbReference type="InterPro" id="IPR029035">
    <property type="entry name" value="DHS-like_NAD/FAD-binding_dom"/>
</dbReference>
<dbReference type="SUPFAM" id="SSF52467">
    <property type="entry name" value="DHS-like NAD/FAD-binding domain"/>
    <property type="match status" value="1"/>
</dbReference>
<evidence type="ECO:0000259" key="4">
    <source>
        <dbReference type="PROSITE" id="PS50305"/>
    </source>
</evidence>
<proteinExistence type="predicted"/>
<dbReference type="InterPro" id="IPR026591">
    <property type="entry name" value="Sirtuin_cat_small_dom_sf"/>
</dbReference>
<keyword evidence="6" id="KW-1185">Reference proteome</keyword>
<protein>
    <submittedName>
        <fullName evidence="5">NAD-dependent protein deacetylase of SIR2 family</fullName>
    </submittedName>
</protein>
<dbReference type="RefSeq" id="WP_169249753.1">
    <property type="nucleotide sequence ID" value="NZ_SPMZ01000050.1"/>
</dbReference>
<keyword evidence="2" id="KW-0520">NAD</keyword>
<evidence type="ECO:0000256" key="1">
    <source>
        <dbReference type="ARBA" id="ARBA00022679"/>
    </source>
</evidence>
<feature type="binding site" evidence="3">
    <location>
        <position position="178"/>
    </location>
    <ligand>
        <name>Zn(2+)</name>
        <dbReference type="ChEBI" id="CHEBI:29105"/>
    </ligand>
</feature>
<feature type="binding site" evidence="3">
    <location>
        <position position="141"/>
    </location>
    <ligand>
        <name>Zn(2+)</name>
        <dbReference type="ChEBI" id="CHEBI:29105"/>
    </ligand>
</feature>
<dbReference type="PANTHER" id="PTHR11085">
    <property type="entry name" value="NAD-DEPENDENT PROTEIN DEACYLASE SIRTUIN-5, MITOCHONDRIAL-RELATED"/>
    <property type="match status" value="1"/>
</dbReference>
<name>A0ABX1TM47_9GAMM</name>
<dbReference type="InterPro" id="IPR050134">
    <property type="entry name" value="NAD-dep_sirtuin_deacylases"/>
</dbReference>
<reference evidence="5 6" key="1">
    <citation type="submission" date="2019-03" db="EMBL/GenBank/DDBJ databases">
        <title>Metabolic reconstructions from genomes of highly enriched 'Candidatus Accumulibacter' and 'Candidatus Competibacter' bioreactor populations.</title>
        <authorList>
            <person name="Annavajhala M.K."/>
            <person name="Welles L."/>
            <person name="Abbas B."/>
            <person name="Sorokin D."/>
            <person name="Park H."/>
            <person name="Van Loosdrecht M."/>
            <person name="Chandran K."/>
        </authorList>
    </citation>
    <scope>NUCLEOTIDE SEQUENCE [LARGE SCALE GENOMIC DNA]</scope>
    <source>
        <strain evidence="5 6">SBR_G</strain>
    </source>
</reference>
<sequence length="292" mass="33071">MFDDHDIQRCRDLLRQANAVLIAAGAGLAVEAGIDYMDTKSFARDFPGMVKLGFHRRAELMGYSDWSPELKWGYLAANVNQVRFQVPPHPVYARLLDLVREKDYFVVTSNVDGLFTKNGFAEDRLFTPQGDYALMQCQTPCSNAVWPSWPVIERILPKIDPATQKVTDSSVLPRCPNCGEDVIMNVRGGYWFIEDPYREQAERLDQWLDNNRERDLLVLEIGAGFNTPSVIRWPMERIVHAHPRAHLIRVNLQYPQVPREIAGKSISLQGPAMGAVTAIWKEMGLEKSGALT</sequence>
<dbReference type="Gene3D" id="3.30.1600.10">
    <property type="entry name" value="SIR2/SIRT2 'Small Domain"/>
    <property type="match status" value="1"/>
</dbReference>
<evidence type="ECO:0000313" key="6">
    <source>
        <dbReference type="Proteomes" id="UP000760480"/>
    </source>
</evidence>
<evidence type="ECO:0000256" key="2">
    <source>
        <dbReference type="ARBA" id="ARBA00023027"/>
    </source>
</evidence>
<comment type="caution">
    <text evidence="3">Lacks conserved residue(s) required for the propagation of feature annotation.</text>
</comment>
<gene>
    <name evidence="5" type="ORF">E4P82_15575</name>
</gene>
<feature type="binding site" evidence="3">
    <location>
        <position position="175"/>
    </location>
    <ligand>
        <name>Zn(2+)</name>
        <dbReference type="ChEBI" id="CHEBI:29105"/>
    </ligand>
</feature>
<evidence type="ECO:0000313" key="5">
    <source>
        <dbReference type="EMBL" id="NMQ20487.1"/>
    </source>
</evidence>